<accession>A0AAN5D203</accession>
<name>A0AAN5D203_9BILA</name>
<evidence type="ECO:0000313" key="3">
    <source>
        <dbReference type="Proteomes" id="UP001328107"/>
    </source>
</evidence>
<comment type="caution">
    <text evidence="2">The sequence shown here is derived from an EMBL/GenBank/DDBJ whole genome shotgun (WGS) entry which is preliminary data.</text>
</comment>
<feature type="compositionally biased region" description="Basic and acidic residues" evidence="1">
    <location>
        <begin position="68"/>
        <end position="81"/>
    </location>
</feature>
<feature type="region of interest" description="Disordered" evidence="1">
    <location>
        <begin position="53"/>
        <end position="94"/>
    </location>
</feature>
<proteinExistence type="predicted"/>
<reference evidence="3" key="1">
    <citation type="submission" date="2022-10" db="EMBL/GenBank/DDBJ databases">
        <title>Genome assembly of Pristionchus species.</title>
        <authorList>
            <person name="Yoshida K."/>
            <person name="Sommer R.J."/>
        </authorList>
    </citation>
    <scope>NUCLEOTIDE SEQUENCE [LARGE SCALE GENOMIC DNA]</scope>
    <source>
        <strain evidence="3">RS5460</strain>
    </source>
</reference>
<keyword evidence="3" id="KW-1185">Reference proteome</keyword>
<protein>
    <submittedName>
        <fullName evidence="2">Uncharacterized protein</fullName>
    </submittedName>
</protein>
<evidence type="ECO:0000256" key="1">
    <source>
        <dbReference type="SAM" id="MobiDB-lite"/>
    </source>
</evidence>
<gene>
    <name evidence="2" type="ORF">PMAYCL1PPCAC_25263</name>
</gene>
<dbReference type="EMBL" id="BTRK01000005">
    <property type="protein sequence ID" value="GMR55068.1"/>
    <property type="molecule type" value="Genomic_DNA"/>
</dbReference>
<sequence length="94" mass="10662">WPSHMEELTPHQLQTYWTLKELFPNVSGEAIRANVDKGTERLAEMILSGELPTGDEFLRDSDAPIARESTRREGEREEKEQPGTGDRTFHGAPL</sequence>
<organism evidence="2 3">
    <name type="scientific">Pristionchus mayeri</name>
    <dbReference type="NCBI Taxonomy" id="1317129"/>
    <lineage>
        <taxon>Eukaryota</taxon>
        <taxon>Metazoa</taxon>
        <taxon>Ecdysozoa</taxon>
        <taxon>Nematoda</taxon>
        <taxon>Chromadorea</taxon>
        <taxon>Rhabditida</taxon>
        <taxon>Rhabditina</taxon>
        <taxon>Diplogasteromorpha</taxon>
        <taxon>Diplogasteroidea</taxon>
        <taxon>Neodiplogasteridae</taxon>
        <taxon>Pristionchus</taxon>
    </lineage>
</organism>
<dbReference type="Proteomes" id="UP001328107">
    <property type="component" value="Unassembled WGS sequence"/>
</dbReference>
<evidence type="ECO:0000313" key="2">
    <source>
        <dbReference type="EMBL" id="GMR55068.1"/>
    </source>
</evidence>
<dbReference type="AlphaFoldDB" id="A0AAN5D203"/>
<feature type="non-terminal residue" evidence="2">
    <location>
        <position position="1"/>
    </location>
</feature>